<feature type="domain" description="HTH merR-type" evidence="6">
    <location>
        <begin position="1"/>
        <end position="68"/>
    </location>
</feature>
<keyword evidence="4" id="KW-0804">Transcription</keyword>
<dbReference type="AlphaFoldDB" id="A0A2V3WD42"/>
<keyword evidence="1" id="KW-0678">Repressor</keyword>
<dbReference type="PANTHER" id="PTHR30204:SF69">
    <property type="entry name" value="MERR-FAMILY TRANSCRIPTIONAL REGULATOR"/>
    <property type="match status" value="1"/>
</dbReference>
<keyword evidence="8" id="KW-1185">Reference proteome</keyword>
<keyword evidence="5" id="KW-0812">Transmembrane</keyword>
<evidence type="ECO:0000313" key="8">
    <source>
        <dbReference type="Proteomes" id="UP000247922"/>
    </source>
</evidence>
<dbReference type="InterPro" id="IPR047057">
    <property type="entry name" value="MerR_fam"/>
</dbReference>
<gene>
    <name evidence="7" type="ORF">DES38_10658</name>
</gene>
<dbReference type="SMART" id="SM00422">
    <property type="entry name" value="HTH_MERR"/>
    <property type="match status" value="1"/>
</dbReference>
<dbReference type="SUPFAM" id="SSF46955">
    <property type="entry name" value="Putative DNA-binding domain"/>
    <property type="match status" value="1"/>
</dbReference>
<reference evidence="7 8" key="1">
    <citation type="submission" date="2018-05" db="EMBL/GenBank/DDBJ databases">
        <title>Genomic Encyclopedia of Type Strains, Phase IV (KMG-IV): sequencing the most valuable type-strain genomes for metagenomic binning, comparative biology and taxonomic classification.</title>
        <authorList>
            <person name="Goeker M."/>
        </authorList>
    </citation>
    <scope>NUCLEOTIDE SEQUENCE [LARGE SCALE GENOMIC DNA]</scope>
    <source>
        <strain evidence="7 8">DSM 22440</strain>
    </source>
</reference>
<dbReference type="Pfam" id="PF13411">
    <property type="entry name" value="MerR_1"/>
    <property type="match status" value="1"/>
</dbReference>
<evidence type="ECO:0000256" key="4">
    <source>
        <dbReference type="ARBA" id="ARBA00023163"/>
    </source>
</evidence>
<protein>
    <submittedName>
        <fullName evidence="7">DNA-binding transcriptional MerR regulator</fullName>
    </submittedName>
</protein>
<feature type="transmembrane region" description="Helical" evidence="5">
    <location>
        <begin position="158"/>
        <end position="177"/>
    </location>
</feature>
<dbReference type="RefSeq" id="WP_170114358.1">
    <property type="nucleotide sequence ID" value="NZ_QJJR01000006.1"/>
</dbReference>
<name>A0A2V3WD42_9BACI</name>
<feature type="transmembrane region" description="Helical" evidence="5">
    <location>
        <begin position="231"/>
        <end position="254"/>
    </location>
</feature>
<comment type="caution">
    <text evidence="7">The sequence shown here is derived from an EMBL/GenBank/DDBJ whole genome shotgun (WGS) entry which is preliminary data.</text>
</comment>
<sequence>MLIKEAIEKTGVSKKFIRYYEQQGLIHPEKLSNGYRDYHEVDLGKIRAIKKLRGLEFSRTEIERFFENKHEQDAIISEKLSAIDRQLVNDHQKKEQLLLLKAGVQLDEIDDDFIAVKADQPYMFLQNIYCIFGWLNMVSFVLIVGALILFRNLGITNIHRYILAQSLLILFSLILYERRRKVRTTHLERKPLEVISQYVVNLSSYVLTGLILNDSIFYMRYFFQAGNYIRLGMNAMLGLSFLVASLIIVVFSFINSDTEVFKESIEVIK</sequence>
<keyword evidence="5" id="KW-0472">Membrane</keyword>
<dbReference type="GO" id="GO:0003677">
    <property type="term" value="F:DNA binding"/>
    <property type="evidence" value="ECO:0007669"/>
    <property type="project" value="UniProtKB-KW"/>
</dbReference>
<keyword evidence="5" id="KW-1133">Transmembrane helix</keyword>
<evidence type="ECO:0000256" key="2">
    <source>
        <dbReference type="ARBA" id="ARBA00023015"/>
    </source>
</evidence>
<feature type="transmembrane region" description="Helical" evidence="5">
    <location>
        <begin position="198"/>
        <end position="219"/>
    </location>
</feature>
<evidence type="ECO:0000256" key="1">
    <source>
        <dbReference type="ARBA" id="ARBA00022491"/>
    </source>
</evidence>
<feature type="transmembrane region" description="Helical" evidence="5">
    <location>
        <begin position="128"/>
        <end position="152"/>
    </location>
</feature>
<dbReference type="PROSITE" id="PS50937">
    <property type="entry name" value="HTH_MERR_2"/>
    <property type="match status" value="1"/>
</dbReference>
<keyword evidence="2" id="KW-0805">Transcription regulation</keyword>
<evidence type="ECO:0000313" key="7">
    <source>
        <dbReference type="EMBL" id="PXW91024.1"/>
    </source>
</evidence>
<organism evidence="7 8">
    <name type="scientific">Streptohalobacillus salinus</name>
    <dbReference type="NCBI Taxonomy" id="621096"/>
    <lineage>
        <taxon>Bacteria</taxon>
        <taxon>Bacillati</taxon>
        <taxon>Bacillota</taxon>
        <taxon>Bacilli</taxon>
        <taxon>Bacillales</taxon>
        <taxon>Bacillaceae</taxon>
        <taxon>Streptohalobacillus</taxon>
    </lineage>
</organism>
<dbReference type="PANTHER" id="PTHR30204">
    <property type="entry name" value="REDOX-CYCLING DRUG-SENSING TRANSCRIPTIONAL ACTIVATOR SOXR"/>
    <property type="match status" value="1"/>
</dbReference>
<keyword evidence="3 7" id="KW-0238">DNA-binding</keyword>
<evidence type="ECO:0000259" key="6">
    <source>
        <dbReference type="PROSITE" id="PS50937"/>
    </source>
</evidence>
<dbReference type="CDD" id="cd00592">
    <property type="entry name" value="HTH_MerR-like"/>
    <property type="match status" value="1"/>
</dbReference>
<dbReference type="InterPro" id="IPR009061">
    <property type="entry name" value="DNA-bd_dom_put_sf"/>
</dbReference>
<dbReference type="Proteomes" id="UP000247922">
    <property type="component" value="Unassembled WGS sequence"/>
</dbReference>
<evidence type="ECO:0000256" key="3">
    <source>
        <dbReference type="ARBA" id="ARBA00023125"/>
    </source>
</evidence>
<proteinExistence type="predicted"/>
<evidence type="ECO:0000256" key="5">
    <source>
        <dbReference type="SAM" id="Phobius"/>
    </source>
</evidence>
<dbReference type="InterPro" id="IPR000551">
    <property type="entry name" value="MerR-type_HTH_dom"/>
</dbReference>
<dbReference type="Gene3D" id="1.10.1660.10">
    <property type="match status" value="1"/>
</dbReference>
<accession>A0A2V3WD42</accession>
<dbReference type="GO" id="GO:0003700">
    <property type="term" value="F:DNA-binding transcription factor activity"/>
    <property type="evidence" value="ECO:0007669"/>
    <property type="project" value="InterPro"/>
</dbReference>
<dbReference type="EMBL" id="QJJR01000006">
    <property type="protein sequence ID" value="PXW91024.1"/>
    <property type="molecule type" value="Genomic_DNA"/>
</dbReference>